<keyword evidence="2" id="KW-1185">Reference proteome</keyword>
<dbReference type="AlphaFoldDB" id="A0A9D4R596"/>
<comment type="caution">
    <text evidence="1">The sequence shown here is derived from an EMBL/GenBank/DDBJ whole genome shotgun (WGS) entry which is preliminary data.</text>
</comment>
<organism evidence="1 2">
    <name type="scientific">Dreissena polymorpha</name>
    <name type="common">Zebra mussel</name>
    <name type="synonym">Mytilus polymorpha</name>
    <dbReference type="NCBI Taxonomy" id="45954"/>
    <lineage>
        <taxon>Eukaryota</taxon>
        <taxon>Metazoa</taxon>
        <taxon>Spiralia</taxon>
        <taxon>Lophotrochozoa</taxon>
        <taxon>Mollusca</taxon>
        <taxon>Bivalvia</taxon>
        <taxon>Autobranchia</taxon>
        <taxon>Heteroconchia</taxon>
        <taxon>Euheterodonta</taxon>
        <taxon>Imparidentia</taxon>
        <taxon>Neoheterodontei</taxon>
        <taxon>Myida</taxon>
        <taxon>Dreissenoidea</taxon>
        <taxon>Dreissenidae</taxon>
        <taxon>Dreissena</taxon>
    </lineage>
</organism>
<dbReference type="Proteomes" id="UP000828390">
    <property type="component" value="Unassembled WGS sequence"/>
</dbReference>
<evidence type="ECO:0000313" key="1">
    <source>
        <dbReference type="EMBL" id="KAH3854432.1"/>
    </source>
</evidence>
<accession>A0A9D4R596</accession>
<reference evidence="1" key="1">
    <citation type="journal article" date="2019" name="bioRxiv">
        <title>The Genome of the Zebra Mussel, Dreissena polymorpha: A Resource for Invasive Species Research.</title>
        <authorList>
            <person name="McCartney M.A."/>
            <person name="Auch B."/>
            <person name="Kono T."/>
            <person name="Mallez S."/>
            <person name="Zhang Y."/>
            <person name="Obille A."/>
            <person name="Becker A."/>
            <person name="Abrahante J.E."/>
            <person name="Garbe J."/>
            <person name="Badalamenti J.P."/>
            <person name="Herman A."/>
            <person name="Mangelson H."/>
            <person name="Liachko I."/>
            <person name="Sullivan S."/>
            <person name="Sone E.D."/>
            <person name="Koren S."/>
            <person name="Silverstein K.A.T."/>
            <person name="Beckman K.B."/>
            <person name="Gohl D.M."/>
        </authorList>
    </citation>
    <scope>NUCLEOTIDE SEQUENCE</scope>
    <source>
        <strain evidence="1">Duluth1</strain>
        <tissue evidence="1">Whole animal</tissue>
    </source>
</reference>
<proteinExistence type="predicted"/>
<gene>
    <name evidence="1" type="ORF">DPMN_096974</name>
</gene>
<reference evidence="1" key="2">
    <citation type="submission" date="2020-11" db="EMBL/GenBank/DDBJ databases">
        <authorList>
            <person name="McCartney M.A."/>
            <person name="Auch B."/>
            <person name="Kono T."/>
            <person name="Mallez S."/>
            <person name="Becker A."/>
            <person name="Gohl D.M."/>
            <person name="Silverstein K.A.T."/>
            <person name="Koren S."/>
            <person name="Bechman K.B."/>
            <person name="Herman A."/>
            <person name="Abrahante J.E."/>
            <person name="Garbe J."/>
        </authorList>
    </citation>
    <scope>NUCLEOTIDE SEQUENCE</scope>
    <source>
        <strain evidence="1">Duluth1</strain>
        <tissue evidence="1">Whole animal</tissue>
    </source>
</reference>
<protein>
    <submittedName>
        <fullName evidence="1">Uncharacterized protein</fullName>
    </submittedName>
</protein>
<evidence type="ECO:0000313" key="2">
    <source>
        <dbReference type="Proteomes" id="UP000828390"/>
    </source>
</evidence>
<name>A0A9D4R596_DREPO</name>
<sequence>MAHQAATAHWLISLKGTHLYTWVERSRCGTNFLLKEITAVRAGFEPGTSRSLRQRPTIRPLLPLDHCSHYVYLCHEQSGG</sequence>
<dbReference type="EMBL" id="JAIWYP010000003">
    <property type="protein sequence ID" value="KAH3854432.1"/>
    <property type="molecule type" value="Genomic_DNA"/>
</dbReference>